<dbReference type="PANTHER" id="PTHR36840:SF1">
    <property type="entry name" value="BLL5714 PROTEIN"/>
    <property type="match status" value="1"/>
</dbReference>
<proteinExistence type="predicted"/>
<reference evidence="2 3" key="2">
    <citation type="submission" date="2019-09" db="EMBL/GenBank/DDBJ databases">
        <authorList>
            <person name="Jin C."/>
        </authorList>
    </citation>
    <scope>NUCLEOTIDE SEQUENCE [LARGE SCALE GENOMIC DNA]</scope>
    <source>
        <strain evidence="2 3">BN140041</strain>
    </source>
</reference>
<feature type="transmembrane region" description="Helical" evidence="1">
    <location>
        <begin position="77"/>
        <end position="96"/>
    </location>
</feature>
<feature type="transmembrane region" description="Helical" evidence="1">
    <location>
        <begin position="340"/>
        <end position="359"/>
    </location>
</feature>
<feature type="transmembrane region" description="Helical" evidence="1">
    <location>
        <begin position="365"/>
        <end position="383"/>
    </location>
</feature>
<dbReference type="Pfam" id="PF06772">
    <property type="entry name" value="LtrA"/>
    <property type="match status" value="1"/>
</dbReference>
<keyword evidence="1" id="KW-1133">Transmembrane helix</keyword>
<gene>
    <name evidence="2" type="ORF">F0U47_11100</name>
</gene>
<feature type="transmembrane region" description="Helical" evidence="1">
    <location>
        <begin position="116"/>
        <end position="133"/>
    </location>
</feature>
<sequence length="400" mass="43837">MLGRDPHEEHRAATTLELLFDLTFVVAFGTAAYELSHALVEDHVVDGIIGFAFATFGISWAWINFTWFASAYDTDDWLYRLTTMLQMVGVLVLALGLPAMFKSIHDGDTLDNDVMVWGYVVMRVAMLFQWWRATRQDTGRRTAHGTYALSIVLSQVLWCALAVADLPVRTTFVLLLIPLLIEVSGPVVAERRHGGTPWHAHHIAERYGLMVIIALGEGLIGTMASLTALSEDGLTLDVALLAAAGTAVTFGMWWTYFSIPHGEILHARRDRSFGWGYGHMPLLGAIVAVGAGLHAAAYYLEDHSHLSLVQTVLTVAVPLGLYLLALYVFYAVVSRSLDPFHLLLIGGTVVALAVPVVMAANGVDVTWSLLVLSFAPWVTVLGYELHGYRHNAEVLAALQD</sequence>
<feature type="transmembrane region" description="Helical" evidence="1">
    <location>
        <begin position="238"/>
        <end position="259"/>
    </location>
</feature>
<feature type="transmembrane region" description="Helical" evidence="1">
    <location>
        <begin position="209"/>
        <end position="226"/>
    </location>
</feature>
<keyword evidence="1" id="KW-0812">Transmembrane</keyword>
<evidence type="ECO:0000256" key="1">
    <source>
        <dbReference type="SAM" id="Phobius"/>
    </source>
</evidence>
<protein>
    <submittedName>
        <fullName evidence="2">Low temperature requirement protein A</fullName>
    </submittedName>
</protein>
<feature type="transmembrane region" description="Helical" evidence="1">
    <location>
        <begin position="145"/>
        <end position="164"/>
    </location>
</feature>
<dbReference type="AlphaFoldDB" id="A0A5B1M7Y3"/>
<feature type="transmembrane region" description="Helical" evidence="1">
    <location>
        <begin position="170"/>
        <end position="189"/>
    </location>
</feature>
<dbReference type="EMBL" id="VUJW01000003">
    <property type="protein sequence ID" value="KAA1428109.1"/>
    <property type="molecule type" value="Genomic_DNA"/>
</dbReference>
<dbReference type="Proteomes" id="UP000324351">
    <property type="component" value="Unassembled WGS sequence"/>
</dbReference>
<dbReference type="PANTHER" id="PTHR36840">
    <property type="entry name" value="BLL5714 PROTEIN"/>
    <property type="match status" value="1"/>
</dbReference>
<evidence type="ECO:0000313" key="2">
    <source>
        <dbReference type="EMBL" id="KAA1428109.1"/>
    </source>
</evidence>
<name>A0A5B1M7Y3_9ACTN</name>
<evidence type="ECO:0000313" key="3">
    <source>
        <dbReference type="Proteomes" id="UP000324351"/>
    </source>
</evidence>
<keyword evidence="1" id="KW-0472">Membrane</keyword>
<comment type="caution">
    <text evidence="2">The sequence shown here is derived from an EMBL/GenBank/DDBJ whole genome shotgun (WGS) entry which is preliminary data.</text>
</comment>
<feature type="transmembrane region" description="Helical" evidence="1">
    <location>
        <begin position="45"/>
        <end position="65"/>
    </location>
</feature>
<feature type="transmembrane region" description="Helical" evidence="1">
    <location>
        <begin position="12"/>
        <end position="33"/>
    </location>
</feature>
<reference evidence="2 3" key="1">
    <citation type="submission" date="2019-09" db="EMBL/GenBank/DDBJ databases">
        <title>Nocardioides panacisoli sp. nov., isolated from the soil of a ginseng field.</title>
        <authorList>
            <person name="Cho C."/>
        </authorList>
    </citation>
    <scope>NUCLEOTIDE SEQUENCE [LARGE SCALE GENOMIC DNA]</scope>
    <source>
        <strain evidence="2 3">BN140041</strain>
    </source>
</reference>
<accession>A0A5B1M7Y3</accession>
<feature type="transmembrane region" description="Helical" evidence="1">
    <location>
        <begin position="280"/>
        <end position="300"/>
    </location>
</feature>
<keyword evidence="3" id="KW-1185">Reference proteome</keyword>
<feature type="transmembrane region" description="Helical" evidence="1">
    <location>
        <begin position="312"/>
        <end position="333"/>
    </location>
</feature>
<organism evidence="2 3">
    <name type="scientific">Nocardioides antri</name>
    <dbReference type="NCBI Taxonomy" id="2607659"/>
    <lineage>
        <taxon>Bacteria</taxon>
        <taxon>Bacillati</taxon>
        <taxon>Actinomycetota</taxon>
        <taxon>Actinomycetes</taxon>
        <taxon>Propionibacteriales</taxon>
        <taxon>Nocardioidaceae</taxon>
        <taxon>Nocardioides</taxon>
    </lineage>
</organism>
<dbReference type="InterPro" id="IPR010640">
    <property type="entry name" value="Low_temperature_requirement_A"/>
</dbReference>